<dbReference type="InterPro" id="IPR000064">
    <property type="entry name" value="NLP_P60_dom"/>
</dbReference>
<reference evidence="11" key="1">
    <citation type="submission" date="2018-05" db="EMBL/GenBank/DDBJ databases">
        <title>Genome Sequencing of selected type strains of the family Eggerthellaceae.</title>
        <authorList>
            <person name="Danylec N."/>
            <person name="Stoll D.A."/>
            <person name="Doetsch A."/>
            <person name="Huch M."/>
        </authorList>
    </citation>
    <scope>NUCLEOTIDE SEQUENCE [LARGE SCALE GENOMIC DNA]</scope>
    <source>
        <strain evidence="11">DSM 22006</strain>
    </source>
</reference>
<feature type="chain" id="PRO_5038420963" evidence="8">
    <location>
        <begin position="25"/>
        <end position="385"/>
    </location>
</feature>
<keyword evidence="11" id="KW-1185">Reference proteome</keyword>
<keyword evidence="4 10" id="KW-0378">Hydrolase</keyword>
<feature type="coiled-coil region" evidence="6">
    <location>
        <begin position="35"/>
        <end position="97"/>
    </location>
</feature>
<dbReference type="PANTHER" id="PTHR47053">
    <property type="entry name" value="MUREIN DD-ENDOPEPTIDASE MEPH-RELATED"/>
    <property type="match status" value="1"/>
</dbReference>
<evidence type="ECO:0000259" key="9">
    <source>
        <dbReference type="PROSITE" id="PS51935"/>
    </source>
</evidence>
<feature type="compositionally biased region" description="Low complexity" evidence="7">
    <location>
        <begin position="222"/>
        <end position="244"/>
    </location>
</feature>
<dbReference type="OrthoDB" id="5244330at2"/>
<gene>
    <name evidence="10" type="ORF">DMP05_08095</name>
</gene>
<feature type="domain" description="NlpC/P60" evidence="9">
    <location>
        <begin position="271"/>
        <end position="385"/>
    </location>
</feature>
<dbReference type="PROSITE" id="PS51935">
    <property type="entry name" value="NLPC_P60"/>
    <property type="match status" value="1"/>
</dbReference>
<evidence type="ECO:0000313" key="11">
    <source>
        <dbReference type="Proteomes" id="UP000271472"/>
    </source>
</evidence>
<dbReference type="PROSITE" id="PS51318">
    <property type="entry name" value="TAT"/>
    <property type="match status" value="1"/>
</dbReference>
<keyword evidence="2" id="KW-0645">Protease</keyword>
<proteinExistence type="inferred from homology"/>
<dbReference type="InterPro" id="IPR051202">
    <property type="entry name" value="Peptidase_C40"/>
</dbReference>
<protein>
    <submittedName>
        <fullName evidence="10">Hydrolase</fullName>
    </submittedName>
</protein>
<dbReference type="Gene3D" id="6.10.250.3150">
    <property type="match status" value="1"/>
</dbReference>
<feature type="signal peptide" evidence="8">
    <location>
        <begin position="1"/>
        <end position="24"/>
    </location>
</feature>
<dbReference type="Proteomes" id="UP000271472">
    <property type="component" value="Unassembled WGS sequence"/>
</dbReference>
<organism evidence="10 11">
    <name type="scientific">Slackia isoflavoniconvertens</name>
    <dbReference type="NCBI Taxonomy" id="572010"/>
    <lineage>
        <taxon>Bacteria</taxon>
        <taxon>Bacillati</taxon>
        <taxon>Actinomycetota</taxon>
        <taxon>Coriobacteriia</taxon>
        <taxon>Eggerthellales</taxon>
        <taxon>Eggerthellaceae</taxon>
        <taxon>Slackia</taxon>
    </lineage>
</organism>
<dbReference type="InterPro" id="IPR006311">
    <property type="entry name" value="TAT_signal"/>
</dbReference>
<evidence type="ECO:0000256" key="8">
    <source>
        <dbReference type="SAM" id="SignalP"/>
    </source>
</evidence>
<dbReference type="GO" id="GO:0008234">
    <property type="term" value="F:cysteine-type peptidase activity"/>
    <property type="evidence" value="ECO:0007669"/>
    <property type="project" value="UniProtKB-KW"/>
</dbReference>
<dbReference type="InterPro" id="IPR057309">
    <property type="entry name" value="PcsB_CC"/>
</dbReference>
<evidence type="ECO:0000256" key="7">
    <source>
        <dbReference type="SAM" id="MobiDB-lite"/>
    </source>
</evidence>
<comment type="similarity">
    <text evidence="1">Belongs to the peptidase C40 family.</text>
</comment>
<evidence type="ECO:0000256" key="4">
    <source>
        <dbReference type="ARBA" id="ARBA00022801"/>
    </source>
</evidence>
<evidence type="ECO:0000256" key="5">
    <source>
        <dbReference type="ARBA" id="ARBA00022807"/>
    </source>
</evidence>
<keyword evidence="5" id="KW-0788">Thiol protease</keyword>
<evidence type="ECO:0000256" key="2">
    <source>
        <dbReference type="ARBA" id="ARBA00022670"/>
    </source>
</evidence>
<evidence type="ECO:0000256" key="1">
    <source>
        <dbReference type="ARBA" id="ARBA00007074"/>
    </source>
</evidence>
<evidence type="ECO:0000256" key="6">
    <source>
        <dbReference type="SAM" id="Coils"/>
    </source>
</evidence>
<dbReference type="GO" id="GO:0006508">
    <property type="term" value="P:proteolysis"/>
    <property type="evidence" value="ECO:0007669"/>
    <property type="project" value="UniProtKB-KW"/>
</dbReference>
<dbReference type="RefSeq" id="WP_123219961.1">
    <property type="nucleotide sequence ID" value="NZ_JACHYQ010000001.1"/>
</dbReference>
<sequence>MDKHMNLSRRAFVGGAAAFGVAVAAPKFAFAGPSAAEKQAEADAALQKLLKLNSDLDQKVKDYAAAVDAHDAATAKMDECQAKIDDNNERIEDLQGKLGNRANNMYRDGQTTFLDVILGSNSFDDFMKNWDMLTRMNENDAKMVAETKELRADNEAQRDEYGKQEREAAYQMEEADKAVKEGTALAEQFQASYDALSSEAQALYDQERQAALAAEAQAAIEQIQQESEPEPSNNNGASNNNGGNSNNGGNNGGGNNGGGGTSPSYSTNNYIPPSGSVVDFARSQIGVPYEWGGSTPNVGLDCSGLTSWCWQQATGIRIGRTDGAQYSSARWRGPLSEAQPGDVLWTSGHVGICTSAGGGSYIHAPQPGQTVCESSWPQFVCALRW</sequence>
<dbReference type="PANTHER" id="PTHR47053:SF1">
    <property type="entry name" value="MUREIN DD-ENDOPEPTIDASE MEPH-RELATED"/>
    <property type="match status" value="1"/>
</dbReference>
<dbReference type="Pfam" id="PF24568">
    <property type="entry name" value="CC_PcsB"/>
    <property type="match status" value="1"/>
</dbReference>
<dbReference type="AlphaFoldDB" id="A0A3N0I9F8"/>
<name>A0A3N0I9F8_9ACTN</name>
<feature type="compositionally biased region" description="Gly residues" evidence="7">
    <location>
        <begin position="245"/>
        <end position="261"/>
    </location>
</feature>
<keyword evidence="6" id="KW-0175">Coiled coil</keyword>
<evidence type="ECO:0000313" key="10">
    <source>
        <dbReference type="EMBL" id="RNM33651.1"/>
    </source>
</evidence>
<dbReference type="InterPro" id="IPR038765">
    <property type="entry name" value="Papain-like_cys_pep_sf"/>
</dbReference>
<keyword evidence="3 8" id="KW-0732">Signal</keyword>
<dbReference type="EMBL" id="QIBZ01000015">
    <property type="protein sequence ID" value="RNM33651.1"/>
    <property type="molecule type" value="Genomic_DNA"/>
</dbReference>
<dbReference type="GeneID" id="98661626"/>
<dbReference type="Gene3D" id="3.90.1720.10">
    <property type="entry name" value="endopeptidase domain like (from Nostoc punctiforme)"/>
    <property type="match status" value="1"/>
</dbReference>
<accession>A0A3N0I9F8</accession>
<evidence type="ECO:0000256" key="3">
    <source>
        <dbReference type="ARBA" id="ARBA00022729"/>
    </source>
</evidence>
<feature type="region of interest" description="Disordered" evidence="7">
    <location>
        <begin position="222"/>
        <end position="270"/>
    </location>
</feature>
<comment type="caution">
    <text evidence="10">The sequence shown here is derived from an EMBL/GenBank/DDBJ whole genome shotgun (WGS) entry which is preliminary data.</text>
</comment>
<dbReference type="SUPFAM" id="SSF54001">
    <property type="entry name" value="Cysteine proteinases"/>
    <property type="match status" value="1"/>
</dbReference>
<dbReference type="Pfam" id="PF00877">
    <property type="entry name" value="NLPC_P60"/>
    <property type="match status" value="1"/>
</dbReference>